<name>A0A1G2U4Z4_9BACT</name>
<dbReference type="AlphaFoldDB" id="A0A1G2U4Z4"/>
<evidence type="ECO:0000313" key="3">
    <source>
        <dbReference type="Proteomes" id="UP000179283"/>
    </source>
</evidence>
<comment type="caution">
    <text evidence="2">The sequence shown here is derived from an EMBL/GenBank/DDBJ whole genome shotgun (WGS) entry which is preliminary data.</text>
</comment>
<protein>
    <submittedName>
        <fullName evidence="2">Uncharacterized protein</fullName>
    </submittedName>
</protein>
<evidence type="ECO:0000313" key="2">
    <source>
        <dbReference type="EMBL" id="OHB04559.1"/>
    </source>
</evidence>
<reference evidence="2 3" key="1">
    <citation type="journal article" date="2016" name="Nat. Commun.">
        <title>Thousands of microbial genomes shed light on interconnected biogeochemical processes in an aquifer system.</title>
        <authorList>
            <person name="Anantharaman K."/>
            <person name="Brown C.T."/>
            <person name="Hug L.A."/>
            <person name="Sharon I."/>
            <person name="Castelle C.J."/>
            <person name="Probst A.J."/>
            <person name="Thomas B.C."/>
            <person name="Singh A."/>
            <person name="Wilkins M.J."/>
            <person name="Karaoz U."/>
            <person name="Brodie E.L."/>
            <person name="Williams K.H."/>
            <person name="Hubbard S.S."/>
            <person name="Banfield J.F."/>
        </authorList>
    </citation>
    <scope>NUCLEOTIDE SEQUENCE [LARGE SCALE GENOMIC DNA]</scope>
</reference>
<dbReference type="Proteomes" id="UP000179283">
    <property type="component" value="Unassembled WGS sequence"/>
</dbReference>
<proteinExistence type="predicted"/>
<feature type="region of interest" description="Disordered" evidence="1">
    <location>
        <begin position="1"/>
        <end position="31"/>
    </location>
</feature>
<gene>
    <name evidence="2" type="ORF">A2920_01270</name>
</gene>
<accession>A0A1G2U4Z4</accession>
<feature type="compositionally biased region" description="Polar residues" evidence="1">
    <location>
        <begin position="1"/>
        <end position="27"/>
    </location>
</feature>
<evidence type="ECO:0000256" key="1">
    <source>
        <dbReference type="SAM" id="MobiDB-lite"/>
    </source>
</evidence>
<organism evidence="2 3">
    <name type="scientific">Candidatus Zambryskibacteria bacterium RIFCSPLOWO2_01_FULL_43_17</name>
    <dbReference type="NCBI Taxonomy" id="1802760"/>
    <lineage>
        <taxon>Bacteria</taxon>
        <taxon>Candidatus Zambryskiibacteriota</taxon>
    </lineage>
</organism>
<dbReference type="EMBL" id="MHWD01000008">
    <property type="protein sequence ID" value="OHB04559.1"/>
    <property type="molecule type" value="Genomic_DNA"/>
</dbReference>
<sequence>MTQPAGSFVAGTTGSPAKGRTSTNGGNDPNRLEKKLLRRMSGNSIQQDMVLLSQIAGDLCYRKPSTMAESQWEAHLAAGRYHLGKKYGNLASLLALHRQKDRGPFLARTFMEEHLSTGGNGGVATS</sequence>